<comment type="caution">
    <text evidence="3">The sequence shown here is derived from an EMBL/GenBank/DDBJ whole genome shotgun (WGS) entry which is preliminary data.</text>
</comment>
<sequence length="119" mass="12233">MKMPVLVALALIAPFAAHAQPAGAGATFDAMDGNGDGQISRAEYASYLSQRFSEQAEAMDAAFEQIDADRNGLISKEEAAAVPAIASAFDALDANKDGGLSKAEMQDALSKAQALQGAN</sequence>
<keyword evidence="1" id="KW-0732">Signal</keyword>
<dbReference type="Gene3D" id="1.10.238.10">
    <property type="entry name" value="EF-hand"/>
    <property type="match status" value="2"/>
</dbReference>
<dbReference type="CDD" id="cd00051">
    <property type="entry name" value="EFh"/>
    <property type="match status" value="1"/>
</dbReference>
<dbReference type="PROSITE" id="PS00018">
    <property type="entry name" value="EF_HAND_1"/>
    <property type="match status" value="1"/>
</dbReference>
<feature type="chain" id="PRO_5026010397" evidence="1">
    <location>
        <begin position="20"/>
        <end position="119"/>
    </location>
</feature>
<dbReference type="Pfam" id="PF13202">
    <property type="entry name" value="EF-hand_5"/>
    <property type="match status" value="3"/>
</dbReference>
<keyword evidence="4" id="KW-1185">Reference proteome</keyword>
<feature type="signal peptide" evidence="1">
    <location>
        <begin position="1"/>
        <end position="19"/>
    </location>
</feature>
<dbReference type="InterPro" id="IPR002048">
    <property type="entry name" value="EF_hand_dom"/>
</dbReference>
<organism evidence="3 4">
    <name type="scientific">Croceibacterium xixiisoli</name>
    <dbReference type="NCBI Taxonomy" id="1476466"/>
    <lineage>
        <taxon>Bacteria</taxon>
        <taxon>Pseudomonadati</taxon>
        <taxon>Pseudomonadota</taxon>
        <taxon>Alphaproteobacteria</taxon>
        <taxon>Sphingomonadales</taxon>
        <taxon>Erythrobacteraceae</taxon>
        <taxon>Croceibacterium</taxon>
    </lineage>
</organism>
<dbReference type="Proteomes" id="UP000469430">
    <property type="component" value="Unassembled WGS sequence"/>
</dbReference>
<dbReference type="SMART" id="SM00054">
    <property type="entry name" value="EFh"/>
    <property type="match status" value="3"/>
</dbReference>
<accession>A0A6I4TTQ4</accession>
<evidence type="ECO:0000313" key="3">
    <source>
        <dbReference type="EMBL" id="MXO98511.1"/>
    </source>
</evidence>
<reference evidence="3 4" key="1">
    <citation type="submission" date="2019-12" db="EMBL/GenBank/DDBJ databases">
        <title>Genomic-based taxomic classification of the family Erythrobacteraceae.</title>
        <authorList>
            <person name="Xu L."/>
        </authorList>
    </citation>
    <scope>NUCLEOTIDE SEQUENCE [LARGE SCALE GENOMIC DNA]</scope>
    <source>
        <strain evidence="3 4">S36</strain>
    </source>
</reference>
<protein>
    <submittedName>
        <fullName evidence="3">EF-hand domain-containing protein</fullName>
    </submittedName>
</protein>
<name>A0A6I4TTQ4_9SPHN</name>
<dbReference type="EMBL" id="WTYJ01000001">
    <property type="protein sequence ID" value="MXO98511.1"/>
    <property type="molecule type" value="Genomic_DNA"/>
</dbReference>
<dbReference type="InterPro" id="IPR018247">
    <property type="entry name" value="EF_Hand_1_Ca_BS"/>
</dbReference>
<feature type="domain" description="EF-hand" evidence="2">
    <location>
        <begin position="80"/>
        <end position="115"/>
    </location>
</feature>
<dbReference type="RefSeq" id="WP_161390146.1">
    <property type="nucleotide sequence ID" value="NZ_JBHSCP010000001.1"/>
</dbReference>
<feature type="domain" description="EF-hand" evidence="2">
    <location>
        <begin position="19"/>
        <end position="54"/>
    </location>
</feature>
<dbReference type="OrthoDB" id="113323at2"/>
<proteinExistence type="predicted"/>
<evidence type="ECO:0000256" key="1">
    <source>
        <dbReference type="SAM" id="SignalP"/>
    </source>
</evidence>
<evidence type="ECO:0000259" key="2">
    <source>
        <dbReference type="PROSITE" id="PS50222"/>
    </source>
</evidence>
<evidence type="ECO:0000313" key="4">
    <source>
        <dbReference type="Proteomes" id="UP000469430"/>
    </source>
</evidence>
<dbReference type="PROSITE" id="PS50222">
    <property type="entry name" value="EF_HAND_2"/>
    <property type="match status" value="2"/>
</dbReference>
<dbReference type="AlphaFoldDB" id="A0A6I4TTQ4"/>
<dbReference type="SUPFAM" id="SSF47473">
    <property type="entry name" value="EF-hand"/>
    <property type="match status" value="1"/>
</dbReference>
<gene>
    <name evidence="3" type="ORF">GRI97_05855</name>
</gene>
<dbReference type="InterPro" id="IPR011992">
    <property type="entry name" value="EF-hand-dom_pair"/>
</dbReference>
<dbReference type="GO" id="GO:0005509">
    <property type="term" value="F:calcium ion binding"/>
    <property type="evidence" value="ECO:0007669"/>
    <property type="project" value="InterPro"/>
</dbReference>